<gene>
    <name evidence="6" type="ORF">HLB44_34920</name>
</gene>
<dbReference type="PANTHER" id="PTHR30085">
    <property type="entry name" value="AMINO ACID ABC TRANSPORTER PERMEASE"/>
    <property type="match status" value="1"/>
</dbReference>
<sequence>MTRLLWRALATLCLCWHAVAGAQDGELTGTLKRARETSSVVIGFREASFPFSYLNAKGEPVGYSIDLCRGLVDAMSDEVGRELVIRWRPVTSATRLQAVASGEVDLECGSTTSNVERQKVVAFSPTIFVSGTRLLVRRDSPVRSFRDLAGKGVAVTGGTTNEKTLRELAEKFRVDMKLVAAPDHGEAFAMLKAGKVDAFATDEVLLYGLLAREKAQQEYTIVGEFLSYDPYGIAFRKGDAQLASLVKRSFSSMAESRELQHRYDQWFMHRLPSGERLNLPINPQLSTLFRALSTQPE</sequence>
<feature type="chain" id="PRO_5046561452" evidence="4">
    <location>
        <begin position="23"/>
        <end position="297"/>
    </location>
</feature>
<keyword evidence="3 4" id="KW-0732">Signal</keyword>
<protein>
    <submittedName>
        <fullName evidence="6">Amino acid ABC transporter substrate-binding protein</fullName>
    </submittedName>
</protein>
<dbReference type="CDD" id="cd13688">
    <property type="entry name" value="PBP2_GltI_DEBP"/>
    <property type="match status" value="1"/>
</dbReference>
<accession>A0ABX2EUP2</accession>
<dbReference type="SUPFAM" id="SSF53850">
    <property type="entry name" value="Periplasmic binding protein-like II"/>
    <property type="match status" value="1"/>
</dbReference>
<evidence type="ECO:0000256" key="1">
    <source>
        <dbReference type="ARBA" id="ARBA00010333"/>
    </source>
</evidence>
<keyword evidence="2" id="KW-0813">Transport</keyword>
<feature type="domain" description="Solute-binding protein family 3/N-terminal" evidence="5">
    <location>
        <begin position="39"/>
        <end position="270"/>
    </location>
</feature>
<feature type="signal peptide" evidence="4">
    <location>
        <begin position="1"/>
        <end position="22"/>
    </location>
</feature>
<dbReference type="SMART" id="SM00062">
    <property type="entry name" value="PBPb"/>
    <property type="match status" value="1"/>
</dbReference>
<proteinExistence type="inferred from homology"/>
<comment type="caution">
    <text evidence="6">The sequence shown here is derived from an EMBL/GenBank/DDBJ whole genome shotgun (WGS) entry which is preliminary data.</text>
</comment>
<dbReference type="Proteomes" id="UP000737171">
    <property type="component" value="Unassembled WGS sequence"/>
</dbReference>
<name>A0ABX2EUP2_9BURK</name>
<reference evidence="6 7" key="1">
    <citation type="submission" date="2020-05" db="EMBL/GenBank/DDBJ databases">
        <title>Aquincola sp. isolate from soil.</title>
        <authorList>
            <person name="Han J."/>
            <person name="Kim D.-U."/>
        </authorList>
    </citation>
    <scope>NUCLEOTIDE SEQUENCE [LARGE SCALE GENOMIC DNA]</scope>
    <source>
        <strain evidence="6 7">S2</strain>
    </source>
</reference>
<dbReference type="InterPro" id="IPR001638">
    <property type="entry name" value="Solute-binding_3/MltF_N"/>
</dbReference>
<organism evidence="6 7">
    <name type="scientific">Pseudaquabacterium terrae</name>
    <dbReference type="NCBI Taxonomy" id="2732868"/>
    <lineage>
        <taxon>Bacteria</taxon>
        <taxon>Pseudomonadati</taxon>
        <taxon>Pseudomonadota</taxon>
        <taxon>Betaproteobacteria</taxon>
        <taxon>Burkholderiales</taxon>
        <taxon>Sphaerotilaceae</taxon>
        <taxon>Pseudaquabacterium</taxon>
    </lineage>
</organism>
<evidence type="ECO:0000256" key="3">
    <source>
        <dbReference type="ARBA" id="ARBA00022729"/>
    </source>
</evidence>
<evidence type="ECO:0000313" key="6">
    <source>
        <dbReference type="EMBL" id="NRF72190.1"/>
    </source>
</evidence>
<dbReference type="RefSeq" id="WP_173134965.1">
    <property type="nucleotide sequence ID" value="NZ_JABRWJ010000019.1"/>
</dbReference>
<keyword evidence="7" id="KW-1185">Reference proteome</keyword>
<evidence type="ECO:0000256" key="2">
    <source>
        <dbReference type="ARBA" id="ARBA00022448"/>
    </source>
</evidence>
<evidence type="ECO:0000256" key="4">
    <source>
        <dbReference type="SAM" id="SignalP"/>
    </source>
</evidence>
<evidence type="ECO:0000259" key="5">
    <source>
        <dbReference type="SMART" id="SM00062"/>
    </source>
</evidence>
<evidence type="ECO:0000313" key="7">
    <source>
        <dbReference type="Proteomes" id="UP000737171"/>
    </source>
</evidence>
<dbReference type="InterPro" id="IPR051455">
    <property type="entry name" value="Bact_solute-bind_prot3"/>
</dbReference>
<dbReference type="Gene3D" id="3.40.190.10">
    <property type="entry name" value="Periplasmic binding protein-like II"/>
    <property type="match status" value="2"/>
</dbReference>
<comment type="similarity">
    <text evidence="1">Belongs to the bacterial solute-binding protein 3 family.</text>
</comment>
<dbReference type="EMBL" id="JABRWJ010000019">
    <property type="protein sequence ID" value="NRF72190.1"/>
    <property type="molecule type" value="Genomic_DNA"/>
</dbReference>
<dbReference type="Pfam" id="PF00497">
    <property type="entry name" value="SBP_bac_3"/>
    <property type="match status" value="1"/>
</dbReference>
<dbReference type="PANTHER" id="PTHR30085:SF2">
    <property type="entry name" value="GLUTAMATE_ASPARTATE IMPORT SOLUTE-BINDING PROTEIN"/>
    <property type="match status" value="1"/>
</dbReference>